<organism evidence="1 2">
    <name type="scientific">Prorocentrum cordatum</name>
    <dbReference type="NCBI Taxonomy" id="2364126"/>
    <lineage>
        <taxon>Eukaryota</taxon>
        <taxon>Sar</taxon>
        <taxon>Alveolata</taxon>
        <taxon>Dinophyceae</taxon>
        <taxon>Prorocentrales</taxon>
        <taxon>Prorocentraceae</taxon>
        <taxon>Prorocentrum</taxon>
    </lineage>
</organism>
<proteinExistence type="predicted"/>
<keyword evidence="2" id="KW-1185">Reference proteome</keyword>
<name>A0ABN9SIE7_9DINO</name>
<evidence type="ECO:0000313" key="1">
    <source>
        <dbReference type="EMBL" id="CAK0831441.1"/>
    </source>
</evidence>
<protein>
    <submittedName>
        <fullName evidence="1">Uncharacterized protein</fullName>
    </submittedName>
</protein>
<sequence>MHRRPLTGKPLFPGLGKAYTLGGFSVPSEWRDYGSRETLRLEASDTWQEFMRLYRTFVKEVCAPLCGAERLVFQCPPTMRIALPGCPATIQAHCDSEYPAHWHGEVNFWLPVTPVFGTNSLWLESEPEKGDFHPAELGFGEVLCFNGFQCRHYTCKNETDSTRVSFDWRAIPEDILRLVLACESTFPFHSGTAPLPR</sequence>
<accession>A0ABN9SIE7</accession>
<dbReference type="Proteomes" id="UP001189429">
    <property type="component" value="Unassembled WGS sequence"/>
</dbReference>
<gene>
    <name evidence="1" type="ORF">PCOR1329_LOCUS29756</name>
</gene>
<evidence type="ECO:0000313" key="2">
    <source>
        <dbReference type="Proteomes" id="UP001189429"/>
    </source>
</evidence>
<dbReference type="SUPFAM" id="SSF51197">
    <property type="entry name" value="Clavaminate synthase-like"/>
    <property type="match status" value="1"/>
</dbReference>
<dbReference type="EMBL" id="CAUYUJ010011259">
    <property type="protein sequence ID" value="CAK0831441.1"/>
    <property type="molecule type" value="Genomic_DNA"/>
</dbReference>
<comment type="caution">
    <text evidence="1">The sequence shown here is derived from an EMBL/GenBank/DDBJ whole genome shotgun (WGS) entry which is preliminary data.</text>
</comment>
<reference evidence="1" key="1">
    <citation type="submission" date="2023-10" db="EMBL/GenBank/DDBJ databases">
        <authorList>
            <person name="Chen Y."/>
            <person name="Shah S."/>
            <person name="Dougan E. K."/>
            <person name="Thang M."/>
            <person name="Chan C."/>
        </authorList>
    </citation>
    <scope>NUCLEOTIDE SEQUENCE [LARGE SCALE GENOMIC DNA]</scope>
</reference>